<feature type="compositionally biased region" description="Low complexity" evidence="1">
    <location>
        <begin position="335"/>
        <end position="347"/>
    </location>
</feature>
<dbReference type="GO" id="GO:0032053">
    <property type="term" value="P:ciliary basal body organization"/>
    <property type="evidence" value="ECO:0007669"/>
    <property type="project" value="TreeGrafter"/>
</dbReference>
<dbReference type="Pfam" id="PF14726">
    <property type="entry name" value="RTTN_N"/>
    <property type="match status" value="1"/>
</dbReference>
<dbReference type="Gene3D" id="1.25.10.10">
    <property type="entry name" value="Leucine-rich Repeat Variant"/>
    <property type="match status" value="1"/>
</dbReference>
<dbReference type="PANTHER" id="PTHR31691:SF1">
    <property type="entry name" value="ROTATIN"/>
    <property type="match status" value="1"/>
</dbReference>
<feature type="compositionally biased region" description="Polar residues" evidence="1">
    <location>
        <begin position="291"/>
        <end position="308"/>
    </location>
</feature>
<organism evidence="3 4">
    <name type="scientific">Callorhinchus milii</name>
    <name type="common">Ghost shark</name>
    <dbReference type="NCBI Taxonomy" id="7868"/>
    <lineage>
        <taxon>Eukaryota</taxon>
        <taxon>Metazoa</taxon>
        <taxon>Chordata</taxon>
        <taxon>Craniata</taxon>
        <taxon>Vertebrata</taxon>
        <taxon>Chondrichthyes</taxon>
        <taxon>Holocephali</taxon>
        <taxon>Chimaeriformes</taxon>
        <taxon>Callorhinchidae</taxon>
        <taxon>Callorhinchus</taxon>
    </lineage>
</organism>
<dbReference type="OMA" id="FCKCVGL"/>
<feature type="domain" description="Rotatin N-terminal" evidence="2">
    <location>
        <begin position="17"/>
        <end position="113"/>
    </location>
</feature>
<dbReference type="GeneTree" id="ENSGT00640000091535"/>
<accession>A0A4W3H9B8</accession>
<proteinExistence type="predicted"/>
<evidence type="ECO:0000256" key="1">
    <source>
        <dbReference type="SAM" id="MobiDB-lite"/>
    </source>
</evidence>
<dbReference type="Proteomes" id="UP000314986">
    <property type="component" value="Unassembled WGS sequence"/>
</dbReference>
<reference evidence="3" key="5">
    <citation type="submission" date="2025-09" db="UniProtKB">
        <authorList>
            <consortium name="Ensembl"/>
        </authorList>
    </citation>
    <scope>IDENTIFICATION</scope>
</reference>
<dbReference type="PANTHER" id="PTHR31691">
    <property type="entry name" value="ROTATIN"/>
    <property type="match status" value="1"/>
</dbReference>
<reference evidence="4" key="1">
    <citation type="journal article" date="2006" name="Science">
        <title>Ancient noncoding elements conserved in the human genome.</title>
        <authorList>
            <person name="Venkatesh B."/>
            <person name="Kirkness E.F."/>
            <person name="Loh Y.H."/>
            <person name="Halpern A.L."/>
            <person name="Lee A.P."/>
            <person name="Johnson J."/>
            <person name="Dandona N."/>
            <person name="Viswanathan L.D."/>
            <person name="Tay A."/>
            <person name="Venter J.C."/>
            <person name="Strausberg R.L."/>
            <person name="Brenner S."/>
        </authorList>
    </citation>
    <scope>NUCLEOTIDE SEQUENCE [LARGE SCALE GENOMIC DNA]</scope>
</reference>
<dbReference type="GO" id="GO:0007099">
    <property type="term" value="P:centriole replication"/>
    <property type="evidence" value="ECO:0007669"/>
    <property type="project" value="TreeGrafter"/>
</dbReference>
<dbReference type="InParanoid" id="A0A4W3H9B8"/>
<reference evidence="4" key="2">
    <citation type="journal article" date="2007" name="PLoS Biol.">
        <title>Survey sequencing and comparative analysis of the elephant shark (Callorhinchus milii) genome.</title>
        <authorList>
            <person name="Venkatesh B."/>
            <person name="Kirkness E.F."/>
            <person name="Loh Y.H."/>
            <person name="Halpern A.L."/>
            <person name="Lee A.P."/>
            <person name="Johnson J."/>
            <person name="Dandona N."/>
            <person name="Viswanathan L.D."/>
            <person name="Tay A."/>
            <person name="Venter J.C."/>
            <person name="Strausberg R.L."/>
            <person name="Brenner S."/>
        </authorList>
    </citation>
    <scope>NUCLEOTIDE SEQUENCE [LARGE SCALE GENOMIC DNA]</scope>
</reference>
<sequence length="2035" mass="226785">TILAELHPFSVGHQLVEIRVRALKNILCKIDHGLITLVDLAQEKRLFVLLLEWFNFPNVPLQGDVLNLCNQLAKHSSGGQHFREIGALEFLSQLRPNVEPKIQVCIDEIVDNLFKLPDTPVDTQAIAYQLHPQMTMEQQGNPTNITSTTVIVLLFYFVLMNLFVHLVNNAVKCLKFSTFPWLTLTVTDRHILSSNETSLRSSNQTLVRSTCELLQDVIMQDFPAEIFLQRPKIVQNLLLLTKLAFGRDGTQHLALQAVGCLYQLCNYLRNRLNFHRDPSFFSAKNDLVSQNSSVTHAQETQGTRISQNPSPRSTSPRPSVIGRTVQRPRGDGQDGDAASSSGSSSQGHIHSRSPTSSHSVLDLAHVEMPKMENEDSVELQFQQLSLPQFCCLVLEHVISMLRTGSRKIVLCVLELLAEVVLLINYSISEDVWVDDSLTGRELRESLIAGLDALGESLAYHSSSINVDLPEAMLLHHRMTFISIALFTMQLLQVLVPVEKANEVLPESIEVVLYLLSLDISFRLAYPNVHETITAYLEQVSSESYTIYKRATEIVHSMEFACRFLKEIEDKDENNLLELIELADQAVTSLPYHQHLQLIQKYIEICSEIWKSAQASPLLQGESQKVLLKLLSHPLPAVKSEAYLCSLNIVKECLGIYNVTKPMPSVCQGVHFLLHGRVLYEICTFGLQDSLEQVNSAAKNILVYLLQGGLIMNTLTWSKLIEAFYPVIPILQGFADAEGPLGSCILALSETYNDAGDGVLPRKARLRAALRLLMCKKQSIRSIALKHLMWHLINEEGATDKQPSLQGSVLQYASNVYVLDESIDLHPEETSTSLFKGDNVFKVYEILISETVDLALRKSAAEQLVIMMQDNTMHGVLKNHGIIEKIISFVHESVHRNGKVHMQCLVLPCLAILRKLVYSDPTLRHSLAQETPFLLALFRVSLILQKEKSVLIEAAVLLSLLLFDEVATINFCIYSLDFMKCLRTYTSAEFVEKLKLSPIDGVMLKVTNVASGLQDCLSSITLAVSHITVSSALSRMRLYLLNDKLALKQGINSSLTVLQKLEWHTALGRFLQILPACTEDEKLLADVVSFLRKLLLAQKEGVDSKDLTSLLELLLRQESNPLLNFFVAAESPVQGEMDEIQTLLRQKLRKELTEFFNIVLQALTSVTDRKCLLLAGPFRTLLAVKFLQCLRITDAPHFYGLPSLERTLRGMVHITALPRWSLHSAALEPYSLCMKYLTGLLEVISAFYVEWGGNAMSYMGKGVTKSAVLCLLQLSHEMMTQANDETWVSLWSLAYEQNNEEQMPSRLGLAWLIPLWVDRDPEVRFASLGIGSALTLVENGCTALASSCQNISGGLWGTVLNILLDQSECSMVRREAASILQNLLMICLPANTEETKDVWQTPCVHDEESGVSLVGLPAFQALLYHCQFYEHVAYMAKHCYFGRQMFDFSVAKSTENSLLSNSFEDSLKYWRMPSVLSNHNQSSSPPSTSSTLVWKSDTDTLQSLDSENSHVSVNSEQCAVVTPHLLSAVCSLLTNLLAAIPEDTLIAVKQNHLFVTSAIYQTWTDLFILLNLILRKSGQATFPSVVGAAAEQWAALIDTISVCIQLSNSTPYLYTASLQFISLLLAEEGKRQFHNSGESQCPTITELLEISDGTEPSGICLCEILLQSYEGKSTEDAHRKVAAGALTSLLAVSGSAQKHALQAGVIDSSIEQMKHTCIQLKLDSLRPGKVVQRKKDDSLIQELKIAMQLLRNCLYNNAECKVAASDAHLVSVVHSLWPWFLMDDQLLLTALQLLCVYTANLSACEYNCGASLVPQCSQRSLSNNSLVHLIMKQALHKSCDNSMVRQMAFALLSNLAMFHECKGILQKSNFLQNFLAVPLPKTTVKGLSTLTTLWLKLLLNISFGDDGQQMILKMNGSLELLTTMSQYKHKGSQPTALLILHNICFSPANKPKVLANDNIVSTFAACLENDNPLVQTIGASALWALLHNYQKLDYLCHKSRNIHSKKTENTIDRARTYLDSCECSGCLLLDSPTGHF</sequence>
<dbReference type="GO" id="GO:0036064">
    <property type="term" value="C:ciliary basal body"/>
    <property type="evidence" value="ECO:0007669"/>
    <property type="project" value="InterPro"/>
</dbReference>
<dbReference type="SUPFAM" id="SSF48371">
    <property type="entry name" value="ARM repeat"/>
    <property type="match status" value="3"/>
</dbReference>
<dbReference type="Ensembl" id="ENSCMIT00000013765.1">
    <property type="protein sequence ID" value="ENSCMIP00000013468.1"/>
    <property type="gene ID" value="ENSCMIG00000006702.1"/>
</dbReference>
<reference evidence="3" key="4">
    <citation type="submission" date="2025-08" db="UniProtKB">
        <authorList>
            <consortium name="Ensembl"/>
        </authorList>
    </citation>
    <scope>IDENTIFICATION</scope>
</reference>
<feature type="region of interest" description="Disordered" evidence="1">
    <location>
        <begin position="291"/>
        <end position="358"/>
    </location>
</feature>
<keyword evidence="4" id="KW-1185">Reference proteome</keyword>
<name>A0A4W3H9B8_CALMI</name>
<feature type="compositionally biased region" description="Low complexity" evidence="1">
    <location>
        <begin position="309"/>
        <end position="319"/>
    </location>
</feature>
<dbReference type="InterPro" id="IPR029249">
    <property type="entry name" value="Rotatin_N"/>
</dbReference>
<reference evidence="4" key="3">
    <citation type="journal article" date="2014" name="Nature">
        <title>Elephant shark genome provides unique insights into gnathostome evolution.</title>
        <authorList>
            <consortium name="International Elephant Shark Genome Sequencing Consortium"/>
            <person name="Venkatesh B."/>
            <person name="Lee A.P."/>
            <person name="Ravi V."/>
            <person name="Maurya A.K."/>
            <person name="Lian M.M."/>
            <person name="Swann J.B."/>
            <person name="Ohta Y."/>
            <person name="Flajnik M.F."/>
            <person name="Sutoh Y."/>
            <person name="Kasahara M."/>
            <person name="Hoon S."/>
            <person name="Gangu V."/>
            <person name="Roy S.W."/>
            <person name="Irimia M."/>
            <person name="Korzh V."/>
            <person name="Kondrychyn I."/>
            <person name="Lim Z.W."/>
            <person name="Tay B.H."/>
            <person name="Tohari S."/>
            <person name="Kong K.W."/>
            <person name="Ho S."/>
            <person name="Lorente-Galdos B."/>
            <person name="Quilez J."/>
            <person name="Marques-Bonet T."/>
            <person name="Raney B.J."/>
            <person name="Ingham P.W."/>
            <person name="Tay A."/>
            <person name="Hillier L.W."/>
            <person name="Minx P."/>
            <person name="Boehm T."/>
            <person name="Wilson R.K."/>
            <person name="Brenner S."/>
            <person name="Warren W.C."/>
        </authorList>
    </citation>
    <scope>NUCLEOTIDE SEQUENCE [LARGE SCALE GENOMIC DNA]</scope>
</reference>
<dbReference type="STRING" id="7868.ENSCMIP00000013468"/>
<protein>
    <submittedName>
        <fullName evidence="3">Rotatin</fullName>
    </submittedName>
</protein>
<dbReference type="GO" id="GO:0005814">
    <property type="term" value="C:centriole"/>
    <property type="evidence" value="ECO:0007669"/>
    <property type="project" value="TreeGrafter"/>
</dbReference>
<dbReference type="InterPro" id="IPR016024">
    <property type="entry name" value="ARM-type_fold"/>
</dbReference>
<dbReference type="GO" id="GO:0010457">
    <property type="term" value="P:centriole-centriole cohesion"/>
    <property type="evidence" value="ECO:0007669"/>
    <property type="project" value="TreeGrafter"/>
</dbReference>
<evidence type="ECO:0000313" key="3">
    <source>
        <dbReference type="Ensembl" id="ENSCMIP00000013468.1"/>
    </source>
</evidence>
<dbReference type="GO" id="GO:0005813">
    <property type="term" value="C:centrosome"/>
    <property type="evidence" value="ECO:0007669"/>
    <property type="project" value="InterPro"/>
</dbReference>
<dbReference type="InterPro" id="IPR030791">
    <property type="entry name" value="Rotatin"/>
</dbReference>
<dbReference type="InterPro" id="IPR011989">
    <property type="entry name" value="ARM-like"/>
</dbReference>
<evidence type="ECO:0000313" key="4">
    <source>
        <dbReference type="Proteomes" id="UP000314986"/>
    </source>
</evidence>
<evidence type="ECO:0000259" key="2">
    <source>
        <dbReference type="Pfam" id="PF14726"/>
    </source>
</evidence>